<protein>
    <recommendedName>
        <fullName evidence="5">Carbonic anhydrase</fullName>
        <ecNumber evidence="5">4.2.1.1</ecNumber>
    </recommendedName>
    <alternativeName>
        <fullName evidence="5">Carbonate dehydratase</fullName>
    </alternativeName>
</protein>
<dbReference type="InterPro" id="IPR001765">
    <property type="entry name" value="Carbonic_anhydrase"/>
</dbReference>
<dbReference type="PANTHER" id="PTHR43175">
    <property type="entry name" value="CARBONIC ANHYDRASE"/>
    <property type="match status" value="1"/>
</dbReference>
<comment type="cofactor">
    <cofactor evidence="4">
        <name>Zn(2+)</name>
        <dbReference type="ChEBI" id="CHEBI:29105"/>
    </cofactor>
    <text evidence="4">Binds 1 zinc ion per subunit.</text>
</comment>
<dbReference type="EMBL" id="ML119129">
    <property type="protein sequence ID" value="RPB12401.1"/>
    <property type="molecule type" value="Genomic_DNA"/>
</dbReference>
<evidence type="ECO:0000256" key="2">
    <source>
        <dbReference type="ARBA" id="ARBA00022723"/>
    </source>
</evidence>
<dbReference type="CDD" id="cd03379">
    <property type="entry name" value="beta_CA_cladeD"/>
    <property type="match status" value="1"/>
</dbReference>
<dbReference type="InterPro" id="IPR036874">
    <property type="entry name" value="Carbonic_anhydrase_sf"/>
</dbReference>
<feature type="binding site" evidence="4">
    <location>
        <position position="40"/>
    </location>
    <ligand>
        <name>Zn(2+)</name>
        <dbReference type="ChEBI" id="CHEBI:29105"/>
    </ligand>
</feature>
<dbReference type="OrthoDB" id="10248475at2759"/>
<evidence type="ECO:0000313" key="7">
    <source>
        <dbReference type="Proteomes" id="UP000277580"/>
    </source>
</evidence>
<dbReference type="SUPFAM" id="SSF53056">
    <property type="entry name" value="beta-carbonic anhydrase, cab"/>
    <property type="match status" value="1"/>
</dbReference>
<evidence type="ECO:0000256" key="1">
    <source>
        <dbReference type="ARBA" id="ARBA00006217"/>
    </source>
</evidence>
<dbReference type="AlphaFoldDB" id="A0A3N4KVM0"/>
<feature type="binding site" evidence="4">
    <location>
        <position position="95"/>
    </location>
    <ligand>
        <name>Zn(2+)</name>
        <dbReference type="ChEBI" id="CHEBI:29105"/>
    </ligand>
</feature>
<feature type="binding site" evidence="4">
    <location>
        <position position="92"/>
    </location>
    <ligand>
        <name>Zn(2+)</name>
        <dbReference type="ChEBI" id="CHEBI:29105"/>
    </ligand>
</feature>
<comment type="similarity">
    <text evidence="1 5">Belongs to the beta-class carbonic anhydrase family.</text>
</comment>
<dbReference type="GO" id="GO:0004089">
    <property type="term" value="F:carbonate dehydratase activity"/>
    <property type="evidence" value="ECO:0007669"/>
    <property type="project" value="UniProtKB-UniRule"/>
</dbReference>
<accession>A0A3N4KVM0</accession>
<dbReference type="PANTHER" id="PTHR43175:SF3">
    <property type="entry name" value="CARBON DISULFIDE HYDROLASE"/>
    <property type="match status" value="1"/>
</dbReference>
<organism evidence="6 7">
    <name type="scientific">Morchella conica CCBAS932</name>
    <dbReference type="NCBI Taxonomy" id="1392247"/>
    <lineage>
        <taxon>Eukaryota</taxon>
        <taxon>Fungi</taxon>
        <taxon>Dikarya</taxon>
        <taxon>Ascomycota</taxon>
        <taxon>Pezizomycotina</taxon>
        <taxon>Pezizomycetes</taxon>
        <taxon>Pezizales</taxon>
        <taxon>Morchellaceae</taxon>
        <taxon>Morchella</taxon>
    </lineage>
</organism>
<keyword evidence="2 4" id="KW-0479">Metal-binding</keyword>
<keyword evidence="3 4" id="KW-0862">Zinc</keyword>
<comment type="function">
    <text evidence="5">Reversible hydration of carbon dioxide.</text>
</comment>
<dbReference type="Gene3D" id="3.40.1050.10">
    <property type="entry name" value="Carbonic anhydrase"/>
    <property type="match status" value="1"/>
</dbReference>
<feature type="binding site" evidence="4">
    <location>
        <position position="42"/>
    </location>
    <ligand>
        <name>Zn(2+)</name>
        <dbReference type="ChEBI" id="CHEBI:29105"/>
    </ligand>
</feature>
<keyword evidence="5" id="KW-0456">Lyase</keyword>
<gene>
    <name evidence="6" type="ORF">P167DRAFT_487932</name>
</gene>
<sequence>MTLILESSIVAANEAYAAKFTPEDVNLQLPPVKEVAVVTCMDTNIMPASALGFKLGDAHLIRNGGGSAREALRSLVVSQQLFGTKAILIIKHTDCAMTKFDNPTIHSLIKKNLGVNADDQDFGSIEDIEQAVRDEVEFLKTHELIPEVVRGNTTGWIYDAMTGKLTKVV</sequence>
<comment type="catalytic activity">
    <reaction evidence="5">
        <text>hydrogencarbonate + H(+) = CO2 + H2O</text>
        <dbReference type="Rhea" id="RHEA:10748"/>
        <dbReference type="ChEBI" id="CHEBI:15377"/>
        <dbReference type="ChEBI" id="CHEBI:15378"/>
        <dbReference type="ChEBI" id="CHEBI:16526"/>
        <dbReference type="ChEBI" id="CHEBI:17544"/>
        <dbReference type="EC" id="4.2.1.1"/>
    </reaction>
</comment>
<dbReference type="GO" id="GO:0008270">
    <property type="term" value="F:zinc ion binding"/>
    <property type="evidence" value="ECO:0007669"/>
    <property type="project" value="UniProtKB-UniRule"/>
</dbReference>
<name>A0A3N4KVM0_9PEZI</name>
<keyword evidence="7" id="KW-1185">Reference proteome</keyword>
<proteinExistence type="inferred from homology"/>
<dbReference type="Pfam" id="PF00484">
    <property type="entry name" value="Pro_CA"/>
    <property type="match status" value="1"/>
</dbReference>
<reference evidence="6 7" key="1">
    <citation type="journal article" date="2018" name="Nat. Ecol. Evol.">
        <title>Pezizomycetes genomes reveal the molecular basis of ectomycorrhizal truffle lifestyle.</title>
        <authorList>
            <person name="Murat C."/>
            <person name="Payen T."/>
            <person name="Noel B."/>
            <person name="Kuo A."/>
            <person name="Morin E."/>
            <person name="Chen J."/>
            <person name="Kohler A."/>
            <person name="Krizsan K."/>
            <person name="Balestrini R."/>
            <person name="Da Silva C."/>
            <person name="Montanini B."/>
            <person name="Hainaut M."/>
            <person name="Levati E."/>
            <person name="Barry K.W."/>
            <person name="Belfiori B."/>
            <person name="Cichocki N."/>
            <person name="Clum A."/>
            <person name="Dockter R.B."/>
            <person name="Fauchery L."/>
            <person name="Guy J."/>
            <person name="Iotti M."/>
            <person name="Le Tacon F."/>
            <person name="Lindquist E.A."/>
            <person name="Lipzen A."/>
            <person name="Malagnac F."/>
            <person name="Mello A."/>
            <person name="Molinier V."/>
            <person name="Miyauchi S."/>
            <person name="Poulain J."/>
            <person name="Riccioni C."/>
            <person name="Rubini A."/>
            <person name="Sitrit Y."/>
            <person name="Splivallo R."/>
            <person name="Traeger S."/>
            <person name="Wang M."/>
            <person name="Zifcakova L."/>
            <person name="Wipf D."/>
            <person name="Zambonelli A."/>
            <person name="Paolocci F."/>
            <person name="Nowrousian M."/>
            <person name="Ottonello S."/>
            <person name="Baldrian P."/>
            <person name="Spatafora J.W."/>
            <person name="Henrissat B."/>
            <person name="Nagy L.G."/>
            <person name="Aury J.M."/>
            <person name="Wincker P."/>
            <person name="Grigoriev I.V."/>
            <person name="Bonfante P."/>
            <person name="Martin F.M."/>
        </authorList>
    </citation>
    <scope>NUCLEOTIDE SEQUENCE [LARGE SCALE GENOMIC DNA]</scope>
    <source>
        <strain evidence="6 7">CCBAS932</strain>
    </source>
</reference>
<dbReference type="SMART" id="SM00947">
    <property type="entry name" value="Pro_CA"/>
    <property type="match status" value="1"/>
</dbReference>
<dbReference type="Proteomes" id="UP000277580">
    <property type="component" value="Unassembled WGS sequence"/>
</dbReference>
<evidence type="ECO:0000313" key="6">
    <source>
        <dbReference type="EMBL" id="RPB12401.1"/>
    </source>
</evidence>
<dbReference type="InParanoid" id="A0A3N4KVM0"/>
<evidence type="ECO:0000256" key="4">
    <source>
        <dbReference type="PIRSR" id="PIRSR601765-1"/>
    </source>
</evidence>
<dbReference type="STRING" id="1392247.A0A3N4KVM0"/>
<dbReference type="EC" id="4.2.1.1" evidence="5"/>
<evidence type="ECO:0000256" key="3">
    <source>
        <dbReference type="ARBA" id="ARBA00022833"/>
    </source>
</evidence>
<evidence type="ECO:0000256" key="5">
    <source>
        <dbReference type="RuleBase" id="RU003956"/>
    </source>
</evidence>